<dbReference type="PROSITE" id="PS51078">
    <property type="entry name" value="ICLR_ED"/>
    <property type="match status" value="1"/>
</dbReference>
<dbReference type="InterPro" id="IPR029016">
    <property type="entry name" value="GAF-like_dom_sf"/>
</dbReference>
<dbReference type="InterPro" id="IPR050707">
    <property type="entry name" value="HTH_MetabolicPath_Reg"/>
</dbReference>
<dbReference type="SUPFAM" id="SSF46785">
    <property type="entry name" value="Winged helix' DNA-binding domain"/>
    <property type="match status" value="1"/>
</dbReference>
<dbReference type="PROSITE" id="PS51077">
    <property type="entry name" value="HTH_ICLR"/>
    <property type="match status" value="1"/>
</dbReference>
<sequence length="269" mass="28622">MRESDRSIESSPAAAVTRGIELLEFLARSHGPLSLADLAKGIGAARSSTRNVCIALEAGGLIQRTDGGYLLGWRLVELGGAHLSSFDQIREFYRACSESPLLGHELVQVAVLEGSTDVLYVARHEGRAPLQLSAGFGDRFPAALTAVGQALLALLGDRELGHRFSDTRVFEAGTQWRVRNLEQLVVRLGEVRARGYAVDHGGVHPAVTGIAAAVPGPGVPRFAVGVSLIGIRADGEDLAQYGKAVRTMAAQMALPTGRMSRAPRLQRPT</sequence>
<evidence type="ECO:0000256" key="3">
    <source>
        <dbReference type="ARBA" id="ARBA00023163"/>
    </source>
</evidence>
<evidence type="ECO:0000259" key="4">
    <source>
        <dbReference type="PROSITE" id="PS51077"/>
    </source>
</evidence>
<gene>
    <name evidence="6" type="ORF">L0M17_09260</name>
</gene>
<dbReference type="Pfam" id="PF09339">
    <property type="entry name" value="HTH_IclR"/>
    <property type="match status" value="1"/>
</dbReference>
<dbReference type="PANTHER" id="PTHR30136:SF24">
    <property type="entry name" value="HTH-TYPE TRANSCRIPTIONAL REPRESSOR ALLR"/>
    <property type="match status" value="1"/>
</dbReference>
<keyword evidence="2" id="KW-0238">DNA-binding</keyword>
<dbReference type="PANTHER" id="PTHR30136">
    <property type="entry name" value="HELIX-TURN-HELIX TRANSCRIPTIONAL REGULATOR, ICLR FAMILY"/>
    <property type="match status" value="1"/>
</dbReference>
<organism evidence="6 7">
    <name type="scientific">Sinomonas terrae</name>
    <dbReference type="NCBI Taxonomy" id="2908838"/>
    <lineage>
        <taxon>Bacteria</taxon>
        <taxon>Bacillati</taxon>
        <taxon>Actinomycetota</taxon>
        <taxon>Actinomycetes</taxon>
        <taxon>Micrococcales</taxon>
        <taxon>Micrococcaceae</taxon>
        <taxon>Sinomonas</taxon>
    </lineage>
</organism>
<dbReference type="InterPro" id="IPR005471">
    <property type="entry name" value="Tscrpt_reg_IclR_N"/>
</dbReference>
<dbReference type="InterPro" id="IPR036388">
    <property type="entry name" value="WH-like_DNA-bd_sf"/>
</dbReference>
<comment type="caution">
    <text evidence="6">The sequence shown here is derived from an EMBL/GenBank/DDBJ whole genome shotgun (WGS) entry which is preliminary data.</text>
</comment>
<dbReference type="Pfam" id="PF01614">
    <property type="entry name" value="IclR_C"/>
    <property type="match status" value="1"/>
</dbReference>
<dbReference type="Proteomes" id="UP001202922">
    <property type="component" value="Unassembled WGS sequence"/>
</dbReference>
<dbReference type="Gene3D" id="3.30.450.40">
    <property type="match status" value="1"/>
</dbReference>
<reference evidence="6 7" key="1">
    <citation type="submission" date="2022-03" db="EMBL/GenBank/DDBJ databases">
        <title>Sinomonas sp. isolated from a soil.</title>
        <authorList>
            <person name="Han J."/>
            <person name="Kim D.-U."/>
        </authorList>
    </citation>
    <scope>NUCLEOTIDE SEQUENCE [LARGE SCALE GENOMIC DNA]</scope>
    <source>
        <strain evidence="6 7">5-5</strain>
    </source>
</reference>
<evidence type="ECO:0000313" key="7">
    <source>
        <dbReference type="Proteomes" id="UP001202922"/>
    </source>
</evidence>
<keyword evidence="3" id="KW-0804">Transcription</keyword>
<dbReference type="SMART" id="SM00346">
    <property type="entry name" value="HTH_ICLR"/>
    <property type="match status" value="1"/>
</dbReference>
<feature type="domain" description="HTH iclR-type" evidence="4">
    <location>
        <begin position="13"/>
        <end position="73"/>
    </location>
</feature>
<protein>
    <submittedName>
        <fullName evidence="6">IclR family transcriptional regulator</fullName>
    </submittedName>
</protein>
<dbReference type="EMBL" id="JAKZBV010000001">
    <property type="protein sequence ID" value="MCH6470161.1"/>
    <property type="molecule type" value="Genomic_DNA"/>
</dbReference>
<evidence type="ECO:0000259" key="5">
    <source>
        <dbReference type="PROSITE" id="PS51078"/>
    </source>
</evidence>
<dbReference type="SUPFAM" id="SSF55781">
    <property type="entry name" value="GAF domain-like"/>
    <property type="match status" value="1"/>
</dbReference>
<keyword evidence="7" id="KW-1185">Reference proteome</keyword>
<keyword evidence="1" id="KW-0805">Transcription regulation</keyword>
<feature type="domain" description="IclR-ED" evidence="5">
    <location>
        <begin position="74"/>
        <end position="258"/>
    </location>
</feature>
<proteinExistence type="predicted"/>
<accession>A0ABS9U0F5</accession>
<evidence type="ECO:0000256" key="1">
    <source>
        <dbReference type="ARBA" id="ARBA00023015"/>
    </source>
</evidence>
<dbReference type="InterPro" id="IPR036390">
    <property type="entry name" value="WH_DNA-bd_sf"/>
</dbReference>
<dbReference type="InterPro" id="IPR014757">
    <property type="entry name" value="Tscrpt_reg_IclR_C"/>
</dbReference>
<dbReference type="RefSeq" id="WP_241053679.1">
    <property type="nucleotide sequence ID" value="NZ_JAKZBV010000001.1"/>
</dbReference>
<dbReference type="Gene3D" id="1.10.10.10">
    <property type="entry name" value="Winged helix-like DNA-binding domain superfamily/Winged helix DNA-binding domain"/>
    <property type="match status" value="1"/>
</dbReference>
<evidence type="ECO:0000256" key="2">
    <source>
        <dbReference type="ARBA" id="ARBA00023125"/>
    </source>
</evidence>
<evidence type="ECO:0000313" key="6">
    <source>
        <dbReference type="EMBL" id="MCH6470161.1"/>
    </source>
</evidence>
<name>A0ABS9U0F5_9MICC</name>